<sequence length="473" mass="54933">MYDYDYNISTQKIRSSNDYPTDSYRQFNVKDLSTKELEDIVRGQLPSKDSPRFSSHRSISPLSRLNKSPPRDASSKSLAGAMRALQDKIHLLETENSDLKERLIAAESKGQKDREQWQARCMEELKQASTKDKSMQSRILELEEELRKHLQRVLILEEQLKIKETQIRHCENEIKRNIDQYVIDKENTSLQLEHLQKQLVAKSKEEKNLKLAAEKSEREKNLANEELAQEKRISSGLKAEVQYLRENASSQRSSLQKNFEIIEAELTKQNQDFSQKIRELEIKLRSLKELNNNQSQQIDFLKKENQQLQTANKVSEDSRVEVLRNKTNDDSMLSQKKVPRKPSRSGKLSVTIKSKSPTPHSSTKSLLSEPNRTARHPYGTQKKSLGERSLSQLMPNKAERDEDCQTDIEKVEQEISSLNIKYKRLLQHSQEATGDLGGLRRELSSLAADMEKKNEELYELKRRQQSILKQRLF</sequence>
<dbReference type="AlphaFoldDB" id="A0AAU9K470"/>
<feature type="region of interest" description="Disordered" evidence="2">
    <location>
        <begin position="309"/>
        <end position="405"/>
    </location>
</feature>
<keyword evidence="4" id="KW-1185">Reference proteome</keyword>
<evidence type="ECO:0000313" key="4">
    <source>
        <dbReference type="Proteomes" id="UP001162131"/>
    </source>
</evidence>
<evidence type="ECO:0000256" key="2">
    <source>
        <dbReference type="SAM" id="MobiDB-lite"/>
    </source>
</evidence>
<protein>
    <submittedName>
        <fullName evidence="3">Uncharacterized protein</fullName>
    </submittedName>
</protein>
<gene>
    <name evidence="3" type="ORF">BSTOLATCC_MIC53854</name>
</gene>
<comment type="caution">
    <text evidence="3">The sequence shown here is derived from an EMBL/GenBank/DDBJ whole genome shotgun (WGS) entry which is preliminary data.</text>
</comment>
<evidence type="ECO:0000313" key="3">
    <source>
        <dbReference type="EMBL" id="CAG9331794.1"/>
    </source>
</evidence>
<organism evidence="3 4">
    <name type="scientific">Blepharisma stoltei</name>
    <dbReference type="NCBI Taxonomy" id="1481888"/>
    <lineage>
        <taxon>Eukaryota</taxon>
        <taxon>Sar</taxon>
        <taxon>Alveolata</taxon>
        <taxon>Ciliophora</taxon>
        <taxon>Postciliodesmatophora</taxon>
        <taxon>Heterotrichea</taxon>
        <taxon>Heterotrichida</taxon>
        <taxon>Blepharismidae</taxon>
        <taxon>Blepharisma</taxon>
    </lineage>
</organism>
<dbReference type="Proteomes" id="UP001162131">
    <property type="component" value="Unassembled WGS sequence"/>
</dbReference>
<feature type="compositionally biased region" description="Polar residues" evidence="2">
    <location>
        <begin position="52"/>
        <end position="66"/>
    </location>
</feature>
<dbReference type="EMBL" id="CAJZBQ010000053">
    <property type="protein sequence ID" value="CAG9331794.1"/>
    <property type="molecule type" value="Genomic_DNA"/>
</dbReference>
<keyword evidence="1" id="KW-0175">Coiled coil</keyword>
<feature type="region of interest" description="Disordered" evidence="2">
    <location>
        <begin position="43"/>
        <end position="78"/>
    </location>
</feature>
<proteinExistence type="predicted"/>
<feature type="coiled-coil region" evidence="1">
    <location>
        <begin position="408"/>
        <end position="470"/>
    </location>
</feature>
<name>A0AAU9K470_9CILI</name>
<evidence type="ECO:0000256" key="1">
    <source>
        <dbReference type="SAM" id="Coils"/>
    </source>
</evidence>
<reference evidence="3" key="1">
    <citation type="submission" date="2021-09" db="EMBL/GenBank/DDBJ databases">
        <authorList>
            <consortium name="AG Swart"/>
            <person name="Singh M."/>
            <person name="Singh A."/>
            <person name="Seah K."/>
            <person name="Emmerich C."/>
        </authorList>
    </citation>
    <scope>NUCLEOTIDE SEQUENCE</scope>
    <source>
        <strain evidence="3">ATCC30299</strain>
    </source>
</reference>
<accession>A0AAU9K470</accession>
<feature type="compositionally biased region" description="Basic and acidic residues" evidence="2">
    <location>
        <begin position="314"/>
        <end position="329"/>
    </location>
</feature>
<feature type="compositionally biased region" description="Low complexity" evidence="2">
    <location>
        <begin position="354"/>
        <end position="368"/>
    </location>
</feature>